<dbReference type="Pfam" id="PF00117">
    <property type="entry name" value="GATase"/>
    <property type="match status" value="1"/>
</dbReference>
<comment type="similarity">
    <text evidence="2 9">Belongs to the CTP synthase family.</text>
</comment>
<comment type="function">
    <text evidence="9">Catalyzes the ATP-dependent amination of UTP to CTP with either L-glutamine or ammonia as the source of nitrogen.</text>
</comment>
<dbReference type="GO" id="GO:0044210">
    <property type="term" value="P:'de novo' CTP biosynthetic process"/>
    <property type="evidence" value="ECO:0007669"/>
    <property type="project" value="UniProtKB-UniRule"/>
</dbReference>
<dbReference type="eggNOG" id="KOG2387">
    <property type="taxonomic scope" value="Eukaryota"/>
</dbReference>
<gene>
    <name evidence="13" type="ORF">AMSG_03894</name>
</gene>
<dbReference type="OrthoDB" id="1739076at2759"/>
<evidence type="ECO:0000256" key="10">
    <source>
        <dbReference type="SAM" id="MobiDB-lite"/>
    </source>
</evidence>
<dbReference type="FunFam" id="3.40.50.300:FF:000207">
    <property type="entry name" value="CTP synthase"/>
    <property type="match status" value="1"/>
</dbReference>
<keyword evidence="3 9" id="KW-0436">Ligase</keyword>
<evidence type="ECO:0000256" key="3">
    <source>
        <dbReference type="ARBA" id="ARBA00022598"/>
    </source>
</evidence>
<evidence type="ECO:0000256" key="4">
    <source>
        <dbReference type="ARBA" id="ARBA00022741"/>
    </source>
</evidence>
<dbReference type="SUPFAM" id="SSF52317">
    <property type="entry name" value="Class I glutamine amidotransferase-like"/>
    <property type="match status" value="1"/>
</dbReference>
<comment type="catalytic activity">
    <reaction evidence="8 9">
        <text>UTP + L-glutamine + ATP + H2O = CTP + L-glutamate + ADP + phosphate + 2 H(+)</text>
        <dbReference type="Rhea" id="RHEA:26426"/>
        <dbReference type="ChEBI" id="CHEBI:15377"/>
        <dbReference type="ChEBI" id="CHEBI:15378"/>
        <dbReference type="ChEBI" id="CHEBI:29985"/>
        <dbReference type="ChEBI" id="CHEBI:30616"/>
        <dbReference type="ChEBI" id="CHEBI:37563"/>
        <dbReference type="ChEBI" id="CHEBI:43474"/>
        <dbReference type="ChEBI" id="CHEBI:46398"/>
        <dbReference type="ChEBI" id="CHEBI:58359"/>
        <dbReference type="ChEBI" id="CHEBI:456216"/>
        <dbReference type="EC" id="6.3.4.2"/>
    </reaction>
</comment>
<dbReference type="CDD" id="cd01746">
    <property type="entry name" value="GATase1_CTP_Synthase"/>
    <property type="match status" value="1"/>
</dbReference>
<feature type="domain" description="CTP synthase N-terminal" evidence="12">
    <location>
        <begin position="31"/>
        <end position="299"/>
    </location>
</feature>
<dbReference type="GO" id="GO:0097268">
    <property type="term" value="C:cytoophidium"/>
    <property type="evidence" value="ECO:0007669"/>
    <property type="project" value="TreeGrafter"/>
</dbReference>
<accession>A0A0L0D5P1</accession>
<evidence type="ECO:0000313" key="13">
    <source>
        <dbReference type="EMBL" id="KNC47664.1"/>
    </source>
</evidence>
<keyword evidence="7 9" id="KW-0665">Pyrimidine biosynthesis</keyword>
<evidence type="ECO:0000259" key="12">
    <source>
        <dbReference type="Pfam" id="PF06418"/>
    </source>
</evidence>
<dbReference type="PROSITE" id="PS51273">
    <property type="entry name" value="GATASE_TYPE_1"/>
    <property type="match status" value="1"/>
</dbReference>
<dbReference type="GO" id="GO:0042802">
    <property type="term" value="F:identical protein binding"/>
    <property type="evidence" value="ECO:0007669"/>
    <property type="project" value="TreeGrafter"/>
</dbReference>
<keyword evidence="6 9" id="KW-0315">Glutamine amidotransferase</keyword>
<dbReference type="SUPFAM" id="SSF52540">
    <property type="entry name" value="P-loop containing nucleoside triphosphate hydrolases"/>
    <property type="match status" value="1"/>
</dbReference>
<evidence type="ECO:0000256" key="7">
    <source>
        <dbReference type="ARBA" id="ARBA00022975"/>
    </source>
</evidence>
<feature type="compositionally biased region" description="Low complexity" evidence="10">
    <location>
        <begin position="617"/>
        <end position="644"/>
    </location>
</feature>
<dbReference type="EMBL" id="GL349448">
    <property type="protein sequence ID" value="KNC47664.1"/>
    <property type="molecule type" value="Genomic_DNA"/>
</dbReference>
<dbReference type="PANTHER" id="PTHR11550:SF0">
    <property type="entry name" value="CTP SYNTHASE-RELATED"/>
    <property type="match status" value="1"/>
</dbReference>
<dbReference type="NCBIfam" id="TIGR00337">
    <property type="entry name" value="PyrG"/>
    <property type="match status" value="1"/>
</dbReference>
<dbReference type="InterPro" id="IPR017456">
    <property type="entry name" value="CTP_synthase_N"/>
</dbReference>
<dbReference type="GeneID" id="25563465"/>
<dbReference type="InterPro" id="IPR027417">
    <property type="entry name" value="P-loop_NTPase"/>
</dbReference>
<feature type="region of interest" description="Disordered" evidence="10">
    <location>
        <begin position="594"/>
        <end position="644"/>
    </location>
</feature>
<proteinExistence type="inferred from homology"/>
<organism evidence="13 14">
    <name type="scientific">Thecamonas trahens ATCC 50062</name>
    <dbReference type="NCBI Taxonomy" id="461836"/>
    <lineage>
        <taxon>Eukaryota</taxon>
        <taxon>Apusozoa</taxon>
        <taxon>Apusomonadida</taxon>
        <taxon>Apusomonadidae</taxon>
        <taxon>Thecamonas</taxon>
    </lineage>
</organism>
<dbReference type="RefSeq" id="XP_013759148.1">
    <property type="nucleotide sequence ID" value="XM_013903694.1"/>
</dbReference>
<sequence length="644" mass="70004">MSQATRPPVAAASLPSLGERLLLSPPPHDTKYVVVTGGVLSGVGKGVLASSTGVILKSRGINITHVKIDPYINIDAGCMSPYEHGEVFVLDDGGEVDLDLGNYERFGDITLTSDHNITTGKMYMEVIQAERRGAYLGKTVQVVPHVCNAVKDWINRVARMPVSRFGGIPQVCIIELGGTIGDIESMPFIEAMRQMQYETPAEDFALIHVSLVPTIGSEAKTKPTQHSVKTLRGLGLSPNVIVCRSQDPLPESVRAKIALNGHVQLPQVLSVYNLANVFHVPCLLEDNGLTDYLMSHLQLVPDEELVSAYSLSNWRLMATAIDKTTTPVSIALVGKYLDSASDTYHSLIKALNHAAYAAHRKLNLVLVEAPSLEKAMLDSDAPEYHATWAKLCSADGVIVPGGFGERGFEGKMAAAKWCREHKIPFLGICLGLQVAVIEYARSVLRIIDAASEEMDSDAAEPVILNMPEVSTTQLGGTMRLGSRPTDIAHNTLAHKLYGTDIVYERHRHRYEVNPEYIDRLEAKGELVFSGKGDENRRMEIVELKSHPFYFATQFHPEYTTRPLVPSPPFLGLLLAASSQLDHYLATGCIEDPHASRARAKTPRNVVPEWSTPPPTPRTSATQSTPEPTAAAASSSAAPSATRAS</sequence>
<dbReference type="GO" id="GO:0005524">
    <property type="term" value="F:ATP binding"/>
    <property type="evidence" value="ECO:0007669"/>
    <property type="project" value="UniProtKB-KW"/>
</dbReference>
<evidence type="ECO:0000313" key="14">
    <source>
        <dbReference type="Proteomes" id="UP000054408"/>
    </source>
</evidence>
<keyword evidence="4 9" id="KW-0547">Nucleotide-binding</keyword>
<feature type="domain" description="Glutamine amidotransferase" evidence="11">
    <location>
        <begin position="341"/>
        <end position="571"/>
    </location>
</feature>
<dbReference type="GO" id="GO:0005737">
    <property type="term" value="C:cytoplasm"/>
    <property type="evidence" value="ECO:0007669"/>
    <property type="project" value="TreeGrafter"/>
</dbReference>
<dbReference type="InterPro" id="IPR017926">
    <property type="entry name" value="GATASE"/>
</dbReference>
<evidence type="ECO:0000256" key="6">
    <source>
        <dbReference type="ARBA" id="ARBA00022962"/>
    </source>
</evidence>
<name>A0A0L0D5P1_THETB</name>
<dbReference type="OMA" id="EFNNAYR"/>
<evidence type="ECO:0000256" key="5">
    <source>
        <dbReference type="ARBA" id="ARBA00022840"/>
    </source>
</evidence>
<dbReference type="NCBIfam" id="NF003792">
    <property type="entry name" value="PRK05380.1"/>
    <property type="match status" value="1"/>
</dbReference>
<dbReference type="GO" id="GO:0003883">
    <property type="term" value="F:CTP synthase activity"/>
    <property type="evidence" value="ECO:0007669"/>
    <property type="project" value="UniProtKB-UniRule"/>
</dbReference>
<dbReference type="PANTHER" id="PTHR11550">
    <property type="entry name" value="CTP SYNTHASE"/>
    <property type="match status" value="1"/>
</dbReference>
<dbReference type="Gene3D" id="3.40.50.880">
    <property type="match status" value="1"/>
</dbReference>
<reference evidence="13 14" key="1">
    <citation type="submission" date="2010-05" db="EMBL/GenBank/DDBJ databases">
        <title>The Genome Sequence of Thecamonas trahens ATCC 50062.</title>
        <authorList>
            <consortium name="The Broad Institute Genome Sequencing Platform"/>
            <person name="Russ C."/>
            <person name="Cuomo C."/>
            <person name="Shea T."/>
            <person name="Young S.K."/>
            <person name="Zeng Q."/>
            <person name="Koehrsen M."/>
            <person name="Haas B."/>
            <person name="Borodovsky M."/>
            <person name="Guigo R."/>
            <person name="Alvarado L."/>
            <person name="Berlin A."/>
            <person name="Bochicchio J."/>
            <person name="Borenstein D."/>
            <person name="Chapman S."/>
            <person name="Chen Z."/>
            <person name="Freedman E."/>
            <person name="Gellesch M."/>
            <person name="Goldberg J."/>
            <person name="Griggs A."/>
            <person name="Gujja S."/>
            <person name="Heilman E."/>
            <person name="Heiman D."/>
            <person name="Hepburn T."/>
            <person name="Howarth C."/>
            <person name="Jen D."/>
            <person name="Larson L."/>
            <person name="Mehta T."/>
            <person name="Park D."/>
            <person name="Pearson M."/>
            <person name="Roberts A."/>
            <person name="Saif S."/>
            <person name="Shenoy N."/>
            <person name="Sisk P."/>
            <person name="Stolte C."/>
            <person name="Sykes S."/>
            <person name="Thomson T."/>
            <person name="Walk T."/>
            <person name="White J."/>
            <person name="Yandava C."/>
            <person name="Burger G."/>
            <person name="Gray M.W."/>
            <person name="Holland P.W.H."/>
            <person name="King N."/>
            <person name="Lang F.B.F."/>
            <person name="Roger A.J."/>
            <person name="Ruiz-Trillo I."/>
            <person name="Lander E."/>
            <person name="Nusbaum C."/>
        </authorList>
    </citation>
    <scope>NUCLEOTIDE SEQUENCE [LARGE SCALE GENOMIC DNA]</scope>
    <source>
        <strain evidence="13 14">ATCC 50062</strain>
    </source>
</reference>
<protein>
    <recommendedName>
        <fullName evidence="9">CTP synthase</fullName>
        <ecNumber evidence="9">6.3.4.2</ecNumber>
    </recommendedName>
    <alternativeName>
        <fullName evidence="9">UTP--ammonia ligase</fullName>
    </alternativeName>
</protein>
<dbReference type="UniPathway" id="UPA00159">
    <property type="reaction ID" value="UER00277"/>
</dbReference>
<dbReference type="GO" id="GO:0019856">
    <property type="term" value="P:pyrimidine nucleobase biosynthetic process"/>
    <property type="evidence" value="ECO:0007669"/>
    <property type="project" value="TreeGrafter"/>
</dbReference>
<evidence type="ECO:0000259" key="11">
    <source>
        <dbReference type="Pfam" id="PF00117"/>
    </source>
</evidence>
<dbReference type="Pfam" id="PF06418">
    <property type="entry name" value="CTP_synth_N"/>
    <property type="match status" value="1"/>
</dbReference>
<dbReference type="Gene3D" id="3.40.50.300">
    <property type="entry name" value="P-loop containing nucleotide triphosphate hydrolases"/>
    <property type="match status" value="1"/>
</dbReference>
<evidence type="ECO:0000256" key="2">
    <source>
        <dbReference type="ARBA" id="ARBA00007533"/>
    </source>
</evidence>
<keyword evidence="14" id="KW-1185">Reference proteome</keyword>
<dbReference type="FunFam" id="3.40.50.880:FF:000002">
    <property type="entry name" value="CTP synthase"/>
    <property type="match status" value="1"/>
</dbReference>
<keyword evidence="5 9" id="KW-0067">ATP-binding</keyword>
<evidence type="ECO:0000256" key="9">
    <source>
        <dbReference type="RuleBase" id="RU810713"/>
    </source>
</evidence>
<comment type="pathway">
    <text evidence="1 9">Pyrimidine metabolism; CTP biosynthesis via de novo pathway; CTP from UDP: step 2/2.</text>
</comment>
<evidence type="ECO:0000256" key="1">
    <source>
        <dbReference type="ARBA" id="ARBA00005171"/>
    </source>
</evidence>
<dbReference type="CDD" id="cd03113">
    <property type="entry name" value="CTPS_N"/>
    <property type="match status" value="1"/>
</dbReference>
<dbReference type="Proteomes" id="UP000054408">
    <property type="component" value="Unassembled WGS sequence"/>
</dbReference>
<dbReference type="STRING" id="461836.A0A0L0D5P1"/>
<dbReference type="EC" id="6.3.4.2" evidence="9"/>
<evidence type="ECO:0000256" key="8">
    <source>
        <dbReference type="ARBA" id="ARBA00047781"/>
    </source>
</evidence>
<dbReference type="InterPro" id="IPR033828">
    <property type="entry name" value="GATase1_CTP_Synthase"/>
</dbReference>
<dbReference type="AlphaFoldDB" id="A0A0L0D5P1"/>
<dbReference type="InterPro" id="IPR004468">
    <property type="entry name" value="CTP_synthase"/>
</dbReference>
<dbReference type="InterPro" id="IPR029062">
    <property type="entry name" value="Class_I_gatase-like"/>
</dbReference>